<evidence type="ECO:0000313" key="5">
    <source>
        <dbReference type="Ensembl" id="ENSOMYP00000029915.2"/>
    </source>
</evidence>
<feature type="chain" id="PRO_5035421224" description="Ig-like domain-containing protein" evidence="3">
    <location>
        <begin position="39"/>
        <end position="375"/>
    </location>
</feature>
<dbReference type="InterPro" id="IPR036179">
    <property type="entry name" value="Ig-like_dom_sf"/>
</dbReference>
<keyword evidence="3" id="KW-0732">Signal</keyword>
<feature type="signal peptide" evidence="3">
    <location>
        <begin position="1"/>
        <end position="38"/>
    </location>
</feature>
<reference evidence="5" key="3">
    <citation type="submission" date="2025-09" db="UniProtKB">
        <authorList>
            <consortium name="Ensembl"/>
        </authorList>
    </citation>
    <scope>IDENTIFICATION</scope>
</reference>
<feature type="domain" description="Ig-like" evidence="4">
    <location>
        <begin position="213"/>
        <end position="290"/>
    </location>
</feature>
<dbReference type="PROSITE" id="PS50835">
    <property type="entry name" value="IG_LIKE"/>
    <property type="match status" value="2"/>
</dbReference>
<keyword evidence="2" id="KW-0812">Transmembrane</keyword>
<dbReference type="Ensembl" id="ENSOMYT00000032631.2">
    <property type="protein sequence ID" value="ENSOMYP00000029915.2"/>
    <property type="gene ID" value="ENSOMYG00000014018.2"/>
</dbReference>
<organism evidence="5 6">
    <name type="scientific">Oncorhynchus mykiss</name>
    <name type="common">Rainbow trout</name>
    <name type="synonym">Salmo gairdneri</name>
    <dbReference type="NCBI Taxonomy" id="8022"/>
    <lineage>
        <taxon>Eukaryota</taxon>
        <taxon>Metazoa</taxon>
        <taxon>Chordata</taxon>
        <taxon>Craniata</taxon>
        <taxon>Vertebrata</taxon>
        <taxon>Euteleostomi</taxon>
        <taxon>Actinopterygii</taxon>
        <taxon>Neopterygii</taxon>
        <taxon>Teleostei</taxon>
        <taxon>Protacanthopterygii</taxon>
        <taxon>Salmoniformes</taxon>
        <taxon>Salmonidae</taxon>
        <taxon>Salmoninae</taxon>
        <taxon>Oncorhynchus</taxon>
    </lineage>
</organism>
<dbReference type="SUPFAM" id="SSF48726">
    <property type="entry name" value="Immunoglobulin"/>
    <property type="match status" value="3"/>
</dbReference>
<accession>A0A8C7Q0W2</accession>
<dbReference type="GO" id="GO:0042113">
    <property type="term" value="P:B cell activation"/>
    <property type="evidence" value="ECO:0007669"/>
    <property type="project" value="TreeGrafter"/>
</dbReference>
<dbReference type="PANTHER" id="PTHR46958:SF1">
    <property type="entry name" value="B-CELL RECEPTOR CD22"/>
    <property type="match status" value="1"/>
</dbReference>
<dbReference type="GO" id="GO:0033691">
    <property type="term" value="F:sialic acid binding"/>
    <property type="evidence" value="ECO:0007669"/>
    <property type="project" value="TreeGrafter"/>
</dbReference>
<dbReference type="Pfam" id="PF13895">
    <property type="entry name" value="Ig_2"/>
    <property type="match status" value="2"/>
</dbReference>
<feature type="transmembrane region" description="Helical" evidence="2">
    <location>
        <begin position="312"/>
        <end position="335"/>
    </location>
</feature>
<dbReference type="OrthoDB" id="8963224at2759"/>
<dbReference type="AlphaFoldDB" id="A0A8C7Q0W2"/>
<dbReference type="InterPro" id="IPR003598">
    <property type="entry name" value="Ig_sub2"/>
</dbReference>
<feature type="domain" description="Ig-like" evidence="4">
    <location>
        <begin position="136"/>
        <end position="208"/>
    </location>
</feature>
<dbReference type="SMART" id="SM00408">
    <property type="entry name" value="IGc2"/>
    <property type="match status" value="2"/>
</dbReference>
<dbReference type="GO" id="GO:0070062">
    <property type="term" value="C:extracellular exosome"/>
    <property type="evidence" value="ECO:0007669"/>
    <property type="project" value="TreeGrafter"/>
</dbReference>
<dbReference type="GeneID" id="110505407"/>
<dbReference type="GO" id="GO:0005769">
    <property type="term" value="C:early endosome"/>
    <property type="evidence" value="ECO:0007669"/>
    <property type="project" value="TreeGrafter"/>
</dbReference>
<feature type="region of interest" description="Disordered" evidence="1">
    <location>
        <begin position="345"/>
        <end position="375"/>
    </location>
</feature>
<dbReference type="InterPro" id="IPR013783">
    <property type="entry name" value="Ig-like_fold"/>
</dbReference>
<dbReference type="Proteomes" id="UP000694395">
    <property type="component" value="Chromosome 3"/>
</dbReference>
<dbReference type="CDD" id="cd00096">
    <property type="entry name" value="Ig"/>
    <property type="match status" value="2"/>
</dbReference>
<evidence type="ECO:0000256" key="1">
    <source>
        <dbReference type="SAM" id="MobiDB-lite"/>
    </source>
</evidence>
<dbReference type="GO" id="GO:0050859">
    <property type="term" value="P:negative regulation of B cell receptor signaling pathway"/>
    <property type="evidence" value="ECO:0007669"/>
    <property type="project" value="TreeGrafter"/>
</dbReference>
<keyword evidence="2" id="KW-0472">Membrane</keyword>
<evidence type="ECO:0000259" key="4">
    <source>
        <dbReference type="PROSITE" id="PS50835"/>
    </source>
</evidence>
<dbReference type="Gene3D" id="2.60.40.10">
    <property type="entry name" value="Immunoglobulins"/>
    <property type="match status" value="3"/>
</dbReference>
<sequence>MINRVLTHTDPVCNRCNHSFRMALVVLISLILPSLGFAGADEECVYATVGKTKVIDHDYPGLELFEQSFHLRWTHDSKIVYDNMKNTAKKYQTTKNGSLLLENLQLDNAGTYQATIYDNLGNHMKSTVTRLCLLVPVSKPRLTHTCDGTSVTLRCDVGNPGVVNIVWQHNGNTLPGQTGATLTITKATLKPEDSYTCTASIKTSEEKSDDVHPECTVAVSKPRLTHTCTDSFVTLRCDVGNPVNVHVTWSRNRNTLPGQTGATLTITKATLKSEDSYACTASIKDSEEKSDDVHPECTDDDSSPVLLFGMELWLMVLILAGGGGLLLILITLGCVCRSHRQHKRRLEEEEEMRLAPLTHPTRPAPTKGPKLTQAP</sequence>
<dbReference type="GO" id="GO:0055037">
    <property type="term" value="C:recycling endosome"/>
    <property type="evidence" value="ECO:0007669"/>
    <property type="project" value="TreeGrafter"/>
</dbReference>
<keyword evidence="2" id="KW-1133">Transmembrane helix</keyword>
<dbReference type="PANTHER" id="PTHR46958">
    <property type="entry name" value="B-CELL RECEPTOR CD22"/>
    <property type="match status" value="1"/>
</dbReference>
<evidence type="ECO:0000256" key="3">
    <source>
        <dbReference type="SAM" id="SignalP"/>
    </source>
</evidence>
<dbReference type="GO" id="GO:0042609">
    <property type="term" value="F:CD4 receptor binding"/>
    <property type="evidence" value="ECO:0007669"/>
    <property type="project" value="TreeGrafter"/>
</dbReference>
<reference evidence="5" key="1">
    <citation type="submission" date="2020-07" db="EMBL/GenBank/DDBJ databases">
        <title>A long reads based de novo assembly of the rainbow trout Arlee double haploid line genome.</title>
        <authorList>
            <person name="Gao G."/>
            <person name="Palti Y."/>
        </authorList>
    </citation>
    <scope>NUCLEOTIDE SEQUENCE [LARGE SCALE GENOMIC DNA]</scope>
</reference>
<proteinExistence type="predicted"/>
<dbReference type="GeneTree" id="ENSGT01030000235037"/>
<dbReference type="KEGG" id="omy:110505407"/>
<evidence type="ECO:0000313" key="6">
    <source>
        <dbReference type="Proteomes" id="UP000694395"/>
    </source>
</evidence>
<dbReference type="GO" id="GO:0009897">
    <property type="term" value="C:external side of plasma membrane"/>
    <property type="evidence" value="ECO:0007669"/>
    <property type="project" value="TreeGrafter"/>
</dbReference>
<protein>
    <recommendedName>
        <fullName evidence="4">Ig-like domain-containing protein</fullName>
    </recommendedName>
</protein>
<dbReference type="RefSeq" id="XP_021440287.2">
    <property type="nucleotide sequence ID" value="XM_021584612.2"/>
</dbReference>
<dbReference type="InterPro" id="IPR007110">
    <property type="entry name" value="Ig-like_dom"/>
</dbReference>
<evidence type="ECO:0000256" key="2">
    <source>
        <dbReference type="SAM" id="Phobius"/>
    </source>
</evidence>
<dbReference type="InterPro" id="IPR003599">
    <property type="entry name" value="Ig_sub"/>
</dbReference>
<dbReference type="GO" id="GO:0019903">
    <property type="term" value="F:protein phosphatase binding"/>
    <property type="evidence" value="ECO:0007669"/>
    <property type="project" value="TreeGrafter"/>
</dbReference>
<dbReference type="GO" id="GO:0030888">
    <property type="term" value="P:regulation of B cell proliferation"/>
    <property type="evidence" value="ECO:0007669"/>
    <property type="project" value="TreeGrafter"/>
</dbReference>
<name>A0A8C7Q0W2_ONCMY</name>
<gene>
    <name evidence="5" type="primary">LOC110505407</name>
</gene>
<dbReference type="SMART" id="SM00409">
    <property type="entry name" value="IG"/>
    <property type="match status" value="3"/>
</dbReference>
<keyword evidence="6" id="KW-1185">Reference proteome</keyword>
<reference evidence="5" key="2">
    <citation type="submission" date="2025-08" db="UniProtKB">
        <authorList>
            <consortium name="Ensembl"/>
        </authorList>
    </citation>
    <scope>IDENTIFICATION</scope>
</reference>